<dbReference type="EMBL" id="JACYFC010000003">
    <property type="protein sequence ID" value="MBD5771695.1"/>
    <property type="molecule type" value="Genomic_DNA"/>
</dbReference>
<comment type="caution">
    <text evidence="2">The sequence shown here is derived from an EMBL/GenBank/DDBJ whole genome shotgun (WGS) entry which is preliminary data.</text>
</comment>
<evidence type="ECO:0000313" key="2">
    <source>
        <dbReference type="EMBL" id="MBD5771695.1"/>
    </source>
</evidence>
<proteinExistence type="predicted"/>
<accession>A0ABR8P079</accession>
<dbReference type="PANTHER" id="PTHR38690">
    <property type="entry name" value="PROTEASE-RELATED"/>
    <property type="match status" value="1"/>
</dbReference>
<name>A0ABR8P079_9GAMM</name>
<dbReference type="InterPro" id="IPR025263">
    <property type="entry name" value="YhdP_central"/>
</dbReference>
<evidence type="ECO:0000259" key="1">
    <source>
        <dbReference type="Pfam" id="PF13116"/>
    </source>
</evidence>
<feature type="domain" description="YhdP central" evidence="1">
    <location>
        <begin position="1"/>
        <end position="1255"/>
    </location>
</feature>
<dbReference type="Pfam" id="PF13116">
    <property type="entry name" value="YhdP"/>
    <property type="match status" value="1"/>
</dbReference>
<dbReference type="InterPro" id="IPR011836">
    <property type="entry name" value="YhdP"/>
</dbReference>
<dbReference type="Proteomes" id="UP000604161">
    <property type="component" value="Unassembled WGS sequence"/>
</dbReference>
<keyword evidence="3" id="KW-1185">Reference proteome</keyword>
<evidence type="ECO:0000313" key="3">
    <source>
        <dbReference type="Proteomes" id="UP000604161"/>
    </source>
</evidence>
<organism evidence="2 3">
    <name type="scientific">Marinomonas colpomeniae</name>
    <dbReference type="NCBI Taxonomy" id="2774408"/>
    <lineage>
        <taxon>Bacteria</taxon>
        <taxon>Pseudomonadati</taxon>
        <taxon>Pseudomonadota</taxon>
        <taxon>Gammaproteobacteria</taxon>
        <taxon>Oceanospirillales</taxon>
        <taxon>Oceanospirillaceae</taxon>
        <taxon>Marinomonas</taxon>
    </lineage>
</organism>
<protein>
    <submittedName>
        <fullName evidence="2">DUF3971 domain-containing protein</fullName>
    </submittedName>
</protein>
<dbReference type="PANTHER" id="PTHR38690:SF1">
    <property type="entry name" value="PROTEASE"/>
    <property type="match status" value="1"/>
</dbReference>
<dbReference type="RefSeq" id="WP_191595058.1">
    <property type="nucleotide sequence ID" value="NZ_JACYFC010000003.1"/>
</dbReference>
<sequence>MNWLLRKIILFFFWGAITFTALLAILSVSVGKLIPYLDNYRPQIESNLHQITGYPIKLGNIDGRLEGIDPTVSVSGFQLFVNDKPVITIDEIRVRLDVIKSIFSLSPQFTYIRFLRPIASLQEVEGLWRLNEGKAANSDVGIERVLDYLSAQRNFSILNAEINAHSDQFGKHIIRVPYVYIFQKEFGSLLSSTFYLDDYESPFKVDARLDQTIRLLGSYRIKAAIQSPLISLPLKVFKTNSLSSVEVGGDIWLDFVVDKEFKLRTESTHFNVSFSDSQQYEITSSIKLNYSLSHPSLRIDIDNLQVKDQAGKNYLPTDVVFDWSSVSNRSTISFDQMDLDLGHQLGSYFLPAESGAQAILNGLSPIGTAKNGSINFSHENDELSFQYLSNLQTASINAYKGIPKATNINAIFSLSKSAGYIDFEGTKSDIHFDVAYDDVWATDFLSGHVSWSDQQGTLLLSGRDLIVQRNEADLDGEFRVEVRDNAPDWVSLDLHGRNISASDRLTYIPPNALNDDLKTWIDASISEAGQADDVNVLVQGELIDNAQPHVRVRVEASDLEITFDENWPTAKRVSGVFEFDKMGVSVQIDSAYLSDLPVTDIKLSVPINNGSVDWLNVKGEVADDSSTILSMLENTPLIDSVLQPFSSWDLEGNIEGQFDISVPFSKGVDPKIELGLVFKDNHLLIKDLNLPSTIKNGRLNYSSNLGITDSIFDIQGLGGPSRLVLSSNITPDGRLAVTGSLSGTTDIRRIAEWQKVPKAVINKISGETSYQGELSVNQTQNGQVDLTIDSYLIGVNIDLPEPVGKSPQEAKLLRVKLMQHEGDIVVDADYNRLSDVRFLLHDGEFIGGEVNFNRNSGKPFDSAIPSGLVVSGDFNMFDVQEWFSTLNDLPDESSGSSNNIEMPSIPKWLTRVDLIVDEVVVNPDNVWHNFKVSYNPAKDNSLFVSSDEVNFSFRKKNNLPDLHFDFLSWNTASTAVDNRPDSQSEAPISAQQIPNMTLSINQFYLNEQPYGDWQLKISRENNLVRVDPISSKLISGRFIGSLYWLDAGDDSAVNFKVAVSGEDLSELTEKFSSEAFLSSKKYNIDVDLSWKGHPFYFNRQTVLGGIKFFAENGVFHKVDELPAFLKVLGIFNVGALTRRLTLDFSDIYTSGLTYDEFTGALTLKDGILRTTKPIKIDSPSANILLEGKANIVNETLDEKLTAIFPLTGALPLAGLLWGTPQLAGLLFITDMLIGDELSKVTSIEYKIEGPFDNPTMTPMKHK</sequence>
<gene>
    <name evidence="2" type="ORF">IF202_11590</name>
</gene>
<reference evidence="2 3" key="1">
    <citation type="submission" date="2020-09" db="EMBL/GenBank/DDBJ databases">
        <title>Marinomonas sp. nov., isolated from the cysticercosis algae of Qingdao, China.</title>
        <authorList>
            <person name="Sun X."/>
        </authorList>
    </citation>
    <scope>NUCLEOTIDE SEQUENCE [LARGE SCALE GENOMIC DNA]</scope>
    <source>
        <strain evidence="2 3">SM2066</strain>
    </source>
</reference>